<dbReference type="Proteomes" id="UP000269721">
    <property type="component" value="Unassembled WGS sequence"/>
</dbReference>
<dbReference type="EMBL" id="KZ997524">
    <property type="protein sequence ID" value="RKO87309.1"/>
    <property type="molecule type" value="Genomic_DNA"/>
</dbReference>
<evidence type="ECO:0000313" key="3">
    <source>
        <dbReference type="Proteomes" id="UP000269721"/>
    </source>
</evidence>
<keyword evidence="1" id="KW-0812">Transmembrane</keyword>
<feature type="transmembrane region" description="Helical" evidence="1">
    <location>
        <begin position="43"/>
        <end position="66"/>
    </location>
</feature>
<organism evidence="2 3">
    <name type="scientific">Blyttiomyces helicus</name>
    <dbReference type="NCBI Taxonomy" id="388810"/>
    <lineage>
        <taxon>Eukaryota</taxon>
        <taxon>Fungi</taxon>
        <taxon>Fungi incertae sedis</taxon>
        <taxon>Chytridiomycota</taxon>
        <taxon>Chytridiomycota incertae sedis</taxon>
        <taxon>Chytridiomycetes</taxon>
        <taxon>Chytridiomycetes incertae sedis</taxon>
        <taxon>Blyttiomyces</taxon>
    </lineage>
</organism>
<protein>
    <submittedName>
        <fullName evidence="2">Uncharacterized protein</fullName>
    </submittedName>
</protein>
<gene>
    <name evidence="2" type="ORF">BDK51DRAFT_32390</name>
</gene>
<evidence type="ECO:0000256" key="1">
    <source>
        <dbReference type="SAM" id="Phobius"/>
    </source>
</evidence>
<proteinExistence type="predicted"/>
<keyword evidence="1" id="KW-0472">Membrane</keyword>
<reference evidence="3" key="1">
    <citation type="journal article" date="2018" name="Nat. Microbiol.">
        <title>Leveraging single-cell genomics to expand the fungal tree of life.</title>
        <authorList>
            <person name="Ahrendt S.R."/>
            <person name="Quandt C.A."/>
            <person name="Ciobanu D."/>
            <person name="Clum A."/>
            <person name="Salamov A."/>
            <person name="Andreopoulos B."/>
            <person name="Cheng J.F."/>
            <person name="Woyke T."/>
            <person name="Pelin A."/>
            <person name="Henrissat B."/>
            <person name="Reynolds N.K."/>
            <person name="Benny G.L."/>
            <person name="Smith M.E."/>
            <person name="James T.Y."/>
            <person name="Grigoriev I.V."/>
        </authorList>
    </citation>
    <scope>NUCLEOTIDE SEQUENCE [LARGE SCALE GENOMIC DNA]</scope>
</reference>
<keyword evidence="1" id="KW-1133">Transmembrane helix</keyword>
<name>A0A4P9W4M5_9FUNG</name>
<keyword evidence="3" id="KW-1185">Reference proteome</keyword>
<sequence>MKPDGQSTAEVWAQWQAIACSFDGGVYALKWSWPTNDFVRNEFATCFVPLNMIGILAIVMALVIFLMESGTCGVIKNVNSVAKAGFYLLLASFVWIQFTLIPAASMLVFTSMTLLLGVAVRRSESEDGIAFIDNVQYGKEIA</sequence>
<accession>A0A4P9W4M5</accession>
<dbReference type="OrthoDB" id="2445232at2759"/>
<dbReference type="AlphaFoldDB" id="A0A4P9W4M5"/>
<feature type="transmembrane region" description="Helical" evidence="1">
    <location>
        <begin position="86"/>
        <end position="116"/>
    </location>
</feature>
<evidence type="ECO:0000313" key="2">
    <source>
        <dbReference type="EMBL" id="RKO87309.1"/>
    </source>
</evidence>